<dbReference type="SUPFAM" id="SSF63380">
    <property type="entry name" value="Riboflavin synthase domain-like"/>
    <property type="match status" value="1"/>
</dbReference>
<sequence>MRYLSLSRAARLAGITRAELQARIRRGEVATFEGSVAVNDLLRLYPSVSLQDDDALQRVERIKADAQPKLSTTAGETALPDPQVLMSRLHGLSQTLASQMSHLEDHKGLLDQVGERLDALAHASDDSLSPLVAGIRDWLHEARAGLEADTSVSAQSQLYARDTFLRIMAANVKLIPSGHDFFVEGNETILDASVRAGLKLSYGCSSGNCGNCKARVVNGETWKIRDHDYVISEREKAMGYILTCSHTAVTDLVIEAAEALSVEDLPQQRIRASLRKLERVSPEVMMLNVQTPRTETLRFMAGQRALLTLEDGVSQELPIASCPCNGRHLWFLVRRSNEAFAQAVFQHLRQGQLVCVEGPRGDFVLREDAPEPAVFVAYGDGIAPIKSLIEHAVSIDLIESFHLYWDTQHPEGHHQAHWGRALKDALDNFSFTPLASGRPEDAIALIQADLDEVASMRFYLAGPSAEVETLAELLVDLGAPRQRIATERTAG</sequence>
<dbReference type="PANTHER" id="PTHR47354:SF5">
    <property type="entry name" value="PROTEIN RFBI"/>
    <property type="match status" value="1"/>
</dbReference>
<dbReference type="Pfam" id="PF00111">
    <property type="entry name" value="Fer2"/>
    <property type="match status" value="1"/>
</dbReference>
<dbReference type="GO" id="GO:0051537">
    <property type="term" value="F:2 iron, 2 sulfur cluster binding"/>
    <property type="evidence" value="ECO:0007669"/>
    <property type="project" value="InterPro"/>
</dbReference>
<dbReference type="SUPFAM" id="SSF54292">
    <property type="entry name" value="2Fe-2S ferredoxin-like"/>
    <property type="match status" value="1"/>
</dbReference>
<dbReference type="SUPFAM" id="SSF52343">
    <property type="entry name" value="Ferredoxin reductase-like, C-terminal NADP-linked domain"/>
    <property type="match status" value="1"/>
</dbReference>
<dbReference type="InterPro" id="IPR050415">
    <property type="entry name" value="MRET"/>
</dbReference>
<proteinExistence type="predicted"/>
<evidence type="ECO:0000259" key="1">
    <source>
        <dbReference type="PROSITE" id="PS51085"/>
    </source>
</evidence>
<dbReference type="PROSITE" id="PS51085">
    <property type="entry name" value="2FE2S_FER_2"/>
    <property type="match status" value="1"/>
</dbReference>
<dbReference type="InterPro" id="IPR006058">
    <property type="entry name" value="2Fe2S_fd_BS"/>
</dbReference>
<dbReference type="PANTHER" id="PTHR47354">
    <property type="entry name" value="NADH OXIDOREDUCTASE HCR"/>
    <property type="match status" value="1"/>
</dbReference>
<dbReference type="PRINTS" id="PR00410">
    <property type="entry name" value="PHEHYDRXLASE"/>
</dbReference>
<dbReference type="PROSITE" id="PS51384">
    <property type="entry name" value="FAD_FR"/>
    <property type="match status" value="1"/>
</dbReference>
<dbReference type="InterPro" id="IPR012675">
    <property type="entry name" value="Beta-grasp_dom_sf"/>
</dbReference>
<gene>
    <name evidence="3" type="ORF">G3446_15495</name>
</gene>
<name>A0A6M0K2T9_9GAMM</name>
<dbReference type="InterPro" id="IPR017927">
    <property type="entry name" value="FAD-bd_FR_type"/>
</dbReference>
<accession>A0A6M0K2T9</accession>
<dbReference type="InterPro" id="IPR017938">
    <property type="entry name" value="Riboflavin_synthase-like_b-brl"/>
</dbReference>
<dbReference type="Gene3D" id="3.40.50.80">
    <property type="entry name" value="Nucleotide-binding domain of ferredoxin-NADP reductase (FNR) module"/>
    <property type="match status" value="1"/>
</dbReference>
<dbReference type="Gene3D" id="2.40.30.10">
    <property type="entry name" value="Translation factors"/>
    <property type="match status" value="1"/>
</dbReference>
<dbReference type="InterPro" id="IPR036010">
    <property type="entry name" value="2Fe-2S_ferredoxin-like_sf"/>
</dbReference>
<dbReference type="CDD" id="cd00207">
    <property type="entry name" value="fer2"/>
    <property type="match status" value="1"/>
</dbReference>
<organism evidence="3 4">
    <name type="scientific">Thiorhodococcus minor</name>
    <dbReference type="NCBI Taxonomy" id="57489"/>
    <lineage>
        <taxon>Bacteria</taxon>
        <taxon>Pseudomonadati</taxon>
        <taxon>Pseudomonadota</taxon>
        <taxon>Gammaproteobacteria</taxon>
        <taxon>Chromatiales</taxon>
        <taxon>Chromatiaceae</taxon>
        <taxon>Thiorhodococcus</taxon>
    </lineage>
</organism>
<dbReference type="Proteomes" id="UP000483379">
    <property type="component" value="Unassembled WGS sequence"/>
</dbReference>
<dbReference type="RefSeq" id="WP_164453738.1">
    <property type="nucleotide sequence ID" value="NZ_JAAIJQ010000046.1"/>
</dbReference>
<reference evidence="3 4" key="1">
    <citation type="submission" date="2020-02" db="EMBL/GenBank/DDBJ databases">
        <title>Genome sequences of Thiorhodococcus mannitoliphagus and Thiorhodococcus minor, purple sulfur photosynthetic bacteria in the gammaproteobacterial family, Chromatiaceae.</title>
        <authorList>
            <person name="Aviles F.A."/>
            <person name="Meyer T.E."/>
            <person name="Kyndt J.A."/>
        </authorList>
    </citation>
    <scope>NUCLEOTIDE SEQUENCE [LARGE SCALE GENOMIC DNA]</scope>
    <source>
        <strain evidence="3 4">DSM 11518</strain>
    </source>
</reference>
<evidence type="ECO:0000313" key="4">
    <source>
        <dbReference type="Proteomes" id="UP000483379"/>
    </source>
</evidence>
<dbReference type="PROSITE" id="PS00197">
    <property type="entry name" value="2FE2S_FER_1"/>
    <property type="match status" value="1"/>
</dbReference>
<feature type="domain" description="FAD-binding FR-type" evidence="2">
    <location>
        <begin position="267"/>
        <end position="366"/>
    </location>
</feature>
<evidence type="ECO:0000313" key="3">
    <source>
        <dbReference type="EMBL" id="NEV63273.1"/>
    </source>
</evidence>
<dbReference type="AlphaFoldDB" id="A0A6M0K2T9"/>
<comment type="caution">
    <text evidence="3">The sequence shown here is derived from an EMBL/GenBank/DDBJ whole genome shotgun (WGS) entry which is preliminary data.</text>
</comment>
<protein>
    <submittedName>
        <fullName evidence="3">2Fe-2S iron-sulfur cluster binding domain-containing protein</fullName>
    </submittedName>
</protein>
<keyword evidence="4" id="KW-1185">Reference proteome</keyword>
<dbReference type="EMBL" id="JAAIJQ010000046">
    <property type="protein sequence ID" value="NEV63273.1"/>
    <property type="molecule type" value="Genomic_DNA"/>
</dbReference>
<dbReference type="InterPro" id="IPR039261">
    <property type="entry name" value="FNR_nucleotide-bd"/>
</dbReference>
<dbReference type="GO" id="GO:0016491">
    <property type="term" value="F:oxidoreductase activity"/>
    <property type="evidence" value="ECO:0007669"/>
    <property type="project" value="InterPro"/>
</dbReference>
<feature type="domain" description="2Fe-2S ferredoxin-type" evidence="1">
    <location>
        <begin position="170"/>
        <end position="260"/>
    </location>
</feature>
<dbReference type="Gene3D" id="3.10.20.30">
    <property type="match status" value="1"/>
</dbReference>
<evidence type="ECO:0000259" key="2">
    <source>
        <dbReference type="PROSITE" id="PS51384"/>
    </source>
</evidence>
<dbReference type="InterPro" id="IPR001041">
    <property type="entry name" value="2Fe-2S_ferredoxin-type"/>
</dbReference>